<protein>
    <submittedName>
        <fullName evidence="1">Uncharacterized protein</fullName>
    </submittedName>
</protein>
<evidence type="ECO:0000313" key="1">
    <source>
        <dbReference type="EMBL" id="GBM99946.1"/>
    </source>
</evidence>
<proteinExistence type="predicted"/>
<accession>A0A4Y2KEF7</accession>
<reference evidence="1 2" key="1">
    <citation type="journal article" date="2019" name="Sci. Rep.">
        <title>Orb-weaving spider Araneus ventricosus genome elucidates the spidroin gene catalogue.</title>
        <authorList>
            <person name="Kono N."/>
            <person name="Nakamura H."/>
            <person name="Ohtoshi R."/>
            <person name="Moran D.A.P."/>
            <person name="Shinohara A."/>
            <person name="Yoshida Y."/>
            <person name="Fujiwara M."/>
            <person name="Mori M."/>
            <person name="Tomita M."/>
            <person name="Arakawa K."/>
        </authorList>
    </citation>
    <scope>NUCLEOTIDE SEQUENCE [LARGE SCALE GENOMIC DNA]</scope>
</reference>
<name>A0A4Y2KEF7_ARAVE</name>
<keyword evidence="2" id="KW-1185">Reference proteome</keyword>
<dbReference type="AlphaFoldDB" id="A0A4Y2KEF7"/>
<dbReference type="Proteomes" id="UP000499080">
    <property type="component" value="Unassembled WGS sequence"/>
</dbReference>
<evidence type="ECO:0000313" key="2">
    <source>
        <dbReference type="Proteomes" id="UP000499080"/>
    </source>
</evidence>
<gene>
    <name evidence="1" type="ORF">AVEN_163373_1</name>
</gene>
<organism evidence="1 2">
    <name type="scientific">Araneus ventricosus</name>
    <name type="common">Orbweaver spider</name>
    <name type="synonym">Epeira ventricosa</name>
    <dbReference type="NCBI Taxonomy" id="182803"/>
    <lineage>
        <taxon>Eukaryota</taxon>
        <taxon>Metazoa</taxon>
        <taxon>Ecdysozoa</taxon>
        <taxon>Arthropoda</taxon>
        <taxon>Chelicerata</taxon>
        <taxon>Arachnida</taxon>
        <taxon>Araneae</taxon>
        <taxon>Araneomorphae</taxon>
        <taxon>Entelegynae</taxon>
        <taxon>Araneoidea</taxon>
        <taxon>Araneidae</taxon>
        <taxon>Araneus</taxon>
    </lineage>
</organism>
<dbReference type="EMBL" id="BGPR01004466">
    <property type="protein sequence ID" value="GBM99946.1"/>
    <property type="molecule type" value="Genomic_DNA"/>
</dbReference>
<sequence>MPVRLAQIMTSASSISTYISSTPVLFPHPISSLNNTKPLPTRSHSQLARLDPFSVMAFKTGTFWEEATSTGLAQHGWSVTTPPPSITLPEGARKWAVVCKDNWTFPYRAYHLSDLRTSPPLKRSLPPQTGLLRY</sequence>
<comment type="caution">
    <text evidence="1">The sequence shown here is derived from an EMBL/GenBank/DDBJ whole genome shotgun (WGS) entry which is preliminary data.</text>
</comment>